<dbReference type="GO" id="GO:0006631">
    <property type="term" value="P:fatty acid metabolic process"/>
    <property type="evidence" value="ECO:0007669"/>
    <property type="project" value="TreeGrafter"/>
</dbReference>
<dbReference type="InterPro" id="IPR020845">
    <property type="entry name" value="AMP-binding_CS"/>
</dbReference>
<keyword evidence="2 5" id="KW-0436">Ligase</keyword>
<name>A0A9D1SIF5_9FIRM</name>
<dbReference type="SUPFAM" id="SSF56801">
    <property type="entry name" value="Acetyl-CoA synthetase-like"/>
    <property type="match status" value="1"/>
</dbReference>
<dbReference type="InterPro" id="IPR042099">
    <property type="entry name" value="ANL_N_sf"/>
</dbReference>
<evidence type="ECO:0000259" key="3">
    <source>
        <dbReference type="Pfam" id="PF00501"/>
    </source>
</evidence>
<evidence type="ECO:0000313" key="6">
    <source>
        <dbReference type="Proteomes" id="UP000824110"/>
    </source>
</evidence>
<dbReference type="PANTHER" id="PTHR43201">
    <property type="entry name" value="ACYL-COA SYNTHETASE"/>
    <property type="match status" value="1"/>
</dbReference>
<dbReference type="Gene3D" id="3.40.50.12780">
    <property type="entry name" value="N-terminal domain of ligase-like"/>
    <property type="match status" value="1"/>
</dbReference>
<evidence type="ECO:0000256" key="1">
    <source>
        <dbReference type="ARBA" id="ARBA00006432"/>
    </source>
</evidence>
<dbReference type="Pfam" id="PF13193">
    <property type="entry name" value="AMP-binding_C"/>
    <property type="match status" value="1"/>
</dbReference>
<protein>
    <submittedName>
        <fullName evidence="5">Long-chain fatty acid--CoA ligase</fullName>
    </submittedName>
</protein>
<feature type="domain" description="AMP-binding enzyme C-terminal" evidence="4">
    <location>
        <begin position="368"/>
        <end position="438"/>
    </location>
</feature>
<dbReference type="CDD" id="cd04433">
    <property type="entry name" value="AFD_class_I"/>
    <property type="match status" value="1"/>
</dbReference>
<reference evidence="5" key="2">
    <citation type="journal article" date="2021" name="PeerJ">
        <title>Extensive microbial diversity within the chicken gut microbiome revealed by metagenomics and culture.</title>
        <authorList>
            <person name="Gilroy R."/>
            <person name="Ravi A."/>
            <person name="Getino M."/>
            <person name="Pursley I."/>
            <person name="Horton D.L."/>
            <person name="Alikhan N.F."/>
            <person name="Baker D."/>
            <person name="Gharbi K."/>
            <person name="Hall N."/>
            <person name="Watson M."/>
            <person name="Adriaenssens E.M."/>
            <person name="Foster-Nyarko E."/>
            <person name="Jarju S."/>
            <person name="Secka A."/>
            <person name="Antonio M."/>
            <person name="Oren A."/>
            <person name="Chaudhuri R.R."/>
            <person name="La Ragione R."/>
            <person name="Hildebrand F."/>
            <person name="Pallen M.J."/>
        </authorList>
    </citation>
    <scope>NUCLEOTIDE SEQUENCE</scope>
    <source>
        <strain evidence="5">CHK195-12923</strain>
    </source>
</reference>
<gene>
    <name evidence="5" type="ORF">IAB69_00650</name>
</gene>
<reference evidence="5" key="1">
    <citation type="submission" date="2020-10" db="EMBL/GenBank/DDBJ databases">
        <authorList>
            <person name="Gilroy R."/>
        </authorList>
    </citation>
    <scope>NUCLEOTIDE SEQUENCE</scope>
    <source>
        <strain evidence="5">CHK195-12923</strain>
    </source>
</reference>
<dbReference type="PANTHER" id="PTHR43201:SF5">
    <property type="entry name" value="MEDIUM-CHAIN ACYL-COA LIGASE ACSF2, MITOCHONDRIAL"/>
    <property type="match status" value="1"/>
</dbReference>
<accession>A0A9D1SIF5</accession>
<feature type="domain" description="AMP-dependent synthetase/ligase" evidence="3">
    <location>
        <begin position="14"/>
        <end position="89"/>
    </location>
</feature>
<dbReference type="EMBL" id="DVNE01000007">
    <property type="protein sequence ID" value="HIU61145.1"/>
    <property type="molecule type" value="Genomic_DNA"/>
</dbReference>
<dbReference type="InterPro" id="IPR025110">
    <property type="entry name" value="AMP-bd_C"/>
</dbReference>
<dbReference type="Pfam" id="PF00501">
    <property type="entry name" value="AMP-binding"/>
    <property type="match status" value="2"/>
</dbReference>
<dbReference type="InterPro" id="IPR045851">
    <property type="entry name" value="AMP-bd_C_sf"/>
</dbReference>
<dbReference type="GO" id="GO:0031956">
    <property type="term" value="F:medium-chain fatty acid-CoA ligase activity"/>
    <property type="evidence" value="ECO:0007669"/>
    <property type="project" value="TreeGrafter"/>
</dbReference>
<organism evidence="5 6">
    <name type="scientific">Candidatus Coproplasma excrementigallinarum</name>
    <dbReference type="NCBI Taxonomy" id="2840747"/>
    <lineage>
        <taxon>Bacteria</taxon>
        <taxon>Bacillati</taxon>
        <taxon>Bacillota</taxon>
        <taxon>Clostridia</taxon>
        <taxon>Eubacteriales</taxon>
        <taxon>Candidatus Coproplasma</taxon>
    </lineage>
</organism>
<dbReference type="InterPro" id="IPR000873">
    <property type="entry name" value="AMP-dep_synth/lig_dom"/>
</dbReference>
<dbReference type="Proteomes" id="UP000824110">
    <property type="component" value="Unassembled WGS sequence"/>
</dbReference>
<dbReference type="PROSITE" id="PS00455">
    <property type="entry name" value="AMP_BINDING"/>
    <property type="match status" value="1"/>
</dbReference>
<evidence type="ECO:0000256" key="2">
    <source>
        <dbReference type="ARBA" id="ARBA00022598"/>
    </source>
</evidence>
<feature type="domain" description="AMP-dependent synthetase/ligase" evidence="3">
    <location>
        <begin position="126"/>
        <end position="324"/>
    </location>
</feature>
<comment type="similarity">
    <text evidence="1">Belongs to the ATP-dependent AMP-binding enzyme family.</text>
</comment>
<evidence type="ECO:0000259" key="4">
    <source>
        <dbReference type="Pfam" id="PF13193"/>
    </source>
</evidence>
<evidence type="ECO:0000313" key="5">
    <source>
        <dbReference type="EMBL" id="HIU61145.1"/>
    </source>
</evidence>
<dbReference type="Gene3D" id="3.30.300.30">
    <property type="match status" value="1"/>
</dbReference>
<dbReference type="AlphaFoldDB" id="A0A9D1SIF5"/>
<comment type="caution">
    <text evidence="5">The sequence shown here is derived from an EMBL/GenBank/DDBJ whole genome shotgun (WGS) entry which is preliminary data.</text>
</comment>
<sequence>MQPSKQTIFEYFASFAKERPSDVFLFDEERSYTVSQALEAICSAAAVLAQNGVGEGEAVAVSATRTADTVIDIFALQFLGAEAVLYDPRERCGEEKFILCGRSLFTHDSEISVDYSKKYTFIPTFKDSAKPTVIIFTSGSTGIPKRVRLSQYNFINNALDTLDIGGYRADDVNADVLPLHHVFGLALIFTAVVARHAIFVPQSVRPEYIVQSIIKYGVTRLNGVPSLYLAMAECEQTQSITTLRCGLIGGAPCTAEQFSYIEKKLGITLIPVYGMSECIGISCSDGRLTAEQRCSNVGRVYSMNKVSFAPDGEILVKSPAMATGSAAEDGWLHTGDIGYLDGDGMLHVSGRKKDIIIRNGNNLSAVAIEQKLLCLPAIKDACVVGVKDGREGEVPAAAIVLSPGSHLDAADLRSVLAKNELPAQVIFLPAIPLTSSGKPDKLRARTLFSPAD</sequence>
<proteinExistence type="inferred from homology"/>